<reference evidence="1 2" key="1">
    <citation type="submission" date="2020-08" db="EMBL/GenBank/DDBJ databases">
        <title>Genomic Encyclopedia of Type Strains, Phase III (KMG-III): the genomes of soil and plant-associated and newly described type strains.</title>
        <authorList>
            <person name="Whitman W."/>
        </authorList>
    </citation>
    <scope>NUCLEOTIDE SEQUENCE [LARGE SCALE GENOMIC DNA]</scope>
    <source>
        <strain evidence="1 2">CECT 8897</strain>
    </source>
</reference>
<dbReference type="SUPFAM" id="SSF69635">
    <property type="entry name" value="Type III secretory system chaperone-like"/>
    <property type="match status" value="1"/>
</dbReference>
<evidence type="ECO:0008006" key="3">
    <source>
        <dbReference type="Google" id="ProtNLM"/>
    </source>
</evidence>
<organism evidence="1 2">
    <name type="scientific">Pseudoduganella violacea</name>
    <dbReference type="NCBI Taxonomy" id="1715466"/>
    <lineage>
        <taxon>Bacteria</taxon>
        <taxon>Pseudomonadati</taxon>
        <taxon>Pseudomonadota</taxon>
        <taxon>Betaproteobacteria</taxon>
        <taxon>Burkholderiales</taxon>
        <taxon>Oxalobacteraceae</taxon>
        <taxon>Telluria group</taxon>
        <taxon>Pseudoduganella</taxon>
    </lineage>
</organism>
<dbReference type="AlphaFoldDB" id="A0A7W5BFH1"/>
<protein>
    <recommendedName>
        <fullName evidence="3">Type III secretion system chaperone</fullName>
    </recommendedName>
</protein>
<dbReference type="EMBL" id="JACHXD010000022">
    <property type="protein sequence ID" value="MBB3121930.1"/>
    <property type="molecule type" value="Genomic_DNA"/>
</dbReference>
<keyword evidence="2" id="KW-1185">Reference proteome</keyword>
<evidence type="ECO:0000313" key="1">
    <source>
        <dbReference type="EMBL" id="MBB3121930.1"/>
    </source>
</evidence>
<sequence>MSAHNAQWLADLPADAPLTLDGESAYLAVAEDGAELGAILLSGATDAQLEDAARTGFQSARQFDAGLALREDGSTLVLCQWLPDVASWEDAAGALEQLLNQLAMWRAALAPSRPRQDGVADASEQRIRALFAAGAR</sequence>
<proteinExistence type="predicted"/>
<dbReference type="Proteomes" id="UP000541535">
    <property type="component" value="Unassembled WGS sequence"/>
</dbReference>
<comment type="caution">
    <text evidence="1">The sequence shown here is derived from an EMBL/GenBank/DDBJ whole genome shotgun (WGS) entry which is preliminary data.</text>
</comment>
<evidence type="ECO:0000313" key="2">
    <source>
        <dbReference type="Proteomes" id="UP000541535"/>
    </source>
</evidence>
<dbReference type="RefSeq" id="WP_183443615.1">
    <property type="nucleotide sequence ID" value="NZ_JACHXD010000022.1"/>
</dbReference>
<name>A0A7W5BFH1_9BURK</name>
<gene>
    <name evidence="1" type="ORF">FHS03_005025</name>
</gene>
<accession>A0A7W5BFH1</accession>